<dbReference type="SUPFAM" id="SSF51430">
    <property type="entry name" value="NAD(P)-linked oxidoreductase"/>
    <property type="match status" value="1"/>
</dbReference>
<reference evidence="3" key="1">
    <citation type="submission" date="2016-10" db="EMBL/GenBank/DDBJ databases">
        <authorList>
            <person name="Varghese N."/>
            <person name="Submissions S."/>
        </authorList>
    </citation>
    <scope>NUCLEOTIDE SEQUENCE [LARGE SCALE GENOMIC DNA]</scope>
    <source>
        <strain evidence="3">DSM 45459</strain>
    </source>
</reference>
<feature type="domain" description="NADP-dependent oxidoreductase" evidence="1">
    <location>
        <begin position="12"/>
        <end position="323"/>
    </location>
</feature>
<sequence length="338" mass="37166">MSIRSLLTDRTLGFGAAPLGNMFRAVSEEDALSTVETAWNEGIRYYDTAPIYGAGLSEIRLGQVLAQHPRSEYVLSTKVGRTVEDEIEEPTERDLGEKGGLFEHGRKNKVRDDYTYDGTMRAIEQSLERLRTDRIDIAWVHDVSPDFHGDDWIDAFAASRTGAFRALTSLREQGVIGAWGLGVNTVEPCELILGLDEPKPDGFLLAGRYTLFDHAHAVQRLLPTCLERGVDLVVGGPFNSGVLAGGQHFEYQEASSEVLEQVDRLRGVAEGHGVDLKAAALQFPLAHPAVAATIPGMSRPERVSQNLELLRAPIPGQFWRTLREEKLVAPEVPLPTGE</sequence>
<dbReference type="CDD" id="cd19152">
    <property type="entry name" value="AKR_AKR15A"/>
    <property type="match status" value="1"/>
</dbReference>
<dbReference type="OrthoDB" id="9768851at2"/>
<proteinExistence type="predicted"/>
<accession>A0A1H1H782</accession>
<dbReference type="InterPro" id="IPR036812">
    <property type="entry name" value="NAD(P)_OxRdtase_dom_sf"/>
</dbReference>
<dbReference type="GO" id="GO:0005829">
    <property type="term" value="C:cytosol"/>
    <property type="evidence" value="ECO:0007669"/>
    <property type="project" value="TreeGrafter"/>
</dbReference>
<protein>
    <submittedName>
        <fullName evidence="2">D-threo-aldose 1-dehydrogenase</fullName>
    </submittedName>
</protein>
<gene>
    <name evidence="2" type="ORF">SAMN04489718_4158</name>
</gene>
<name>A0A1H1H782_9ACTN</name>
<dbReference type="PANTHER" id="PTHR42686:SF1">
    <property type="entry name" value="GH17980P-RELATED"/>
    <property type="match status" value="1"/>
</dbReference>
<dbReference type="Pfam" id="PF00248">
    <property type="entry name" value="Aldo_ket_red"/>
    <property type="match status" value="1"/>
</dbReference>
<dbReference type="STRING" id="995062.SAMN04489718_4158"/>
<dbReference type="PANTHER" id="PTHR42686">
    <property type="entry name" value="GH17980P-RELATED"/>
    <property type="match status" value="1"/>
</dbReference>
<evidence type="ECO:0000259" key="1">
    <source>
        <dbReference type="Pfam" id="PF00248"/>
    </source>
</evidence>
<dbReference type="Proteomes" id="UP000199301">
    <property type="component" value="Unassembled WGS sequence"/>
</dbReference>
<dbReference type="Gene3D" id="3.20.20.100">
    <property type="entry name" value="NADP-dependent oxidoreductase domain"/>
    <property type="match status" value="1"/>
</dbReference>
<dbReference type="EMBL" id="FNKO01000002">
    <property type="protein sequence ID" value="SDR20948.1"/>
    <property type="molecule type" value="Genomic_DNA"/>
</dbReference>
<organism evidence="2 3">
    <name type="scientific">Actinopolyspora saharensis</name>
    <dbReference type="NCBI Taxonomy" id="995062"/>
    <lineage>
        <taxon>Bacteria</taxon>
        <taxon>Bacillati</taxon>
        <taxon>Actinomycetota</taxon>
        <taxon>Actinomycetes</taxon>
        <taxon>Actinopolysporales</taxon>
        <taxon>Actinopolysporaceae</taxon>
        <taxon>Actinopolyspora</taxon>
    </lineage>
</organism>
<evidence type="ECO:0000313" key="2">
    <source>
        <dbReference type="EMBL" id="SDR20948.1"/>
    </source>
</evidence>
<evidence type="ECO:0000313" key="3">
    <source>
        <dbReference type="Proteomes" id="UP000199301"/>
    </source>
</evidence>
<dbReference type="InterPro" id="IPR020471">
    <property type="entry name" value="AKR"/>
</dbReference>
<dbReference type="AlphaFoldDB" id="A0A1H1H782"/>
<keyword evidence="3" id="KW-1185">Reference proteome</keyword>
<dbReference type="RefSeq" id="WP_092527073.1">
    <property type="nucleotide sequence ID" value="NZ_FNKO01000002.1"/>
</dbReference>
<dbReference type="InterPro" id="IPR023210">
    <property type="entry name" value="NADP_OxRdtase_dom"/>
</dbReference>
<dbReference type="GO" id="GO:0016491">
    <property type="term" value="F:oxidoreductase activity"/>
    <property type="evidence" value="ECO:0007669"/>
    <property type="project" value="InterPro"/>
</dbReference>